<dbReference type="EMBL" id="BONV01000047">
    <property type="protein sequence ID" value="GIG84030.1"/>
    <property type="molecule type" value="Genomic_DNA"/>
</dbReference>
<dbReference type="SUPFAM" id="SSF53474">
    <property type="entry name" value="alpha/beta-Hydrolases"/>
    <property type="match status" value="1"/>
</dbReference>
<accession>A0A8J3PZN1</accession>
<proteinExistence type="predicted"/>
<evidence type="ECO:0000259" key="1">
    <source>
        <dbReference type="Pfam" id="PF12697"/>
    </source>
</evidence>
<dbReference type="AlphaFoldDB" id="A0A8J3PZN1"/>
<dbReference type="InterPro" id="IPR052897">
    <property type="entry name" value="Sec-Metab_Biosynth_Hydrolase"/>
</dbReference>
<evidence type="ECO:0000313" key="2">
    <source>
        <dbReference type="EMBL" id="GIG84030.1"/>
    </source>
</evidence>
<dbReference type="GO" id="GO:0003824">
    <property type="term" value="F:catalytic activity"/>
    <property type="evidence" value="ECO:0007669"/>
    <property type="project" value="UniProtKB-ARBA"/>
</dbReference>
<dbReference type="PANTHER" id="PTHR37017:SF11">
    <property type="entry name" value="ESTERASE_LIPASE_THIOESTERASE DOMAIN-CONTAINING PROTEIN"/>
    <property type="match status" value="1"/>
</dbReference>
<dbReference type="Pfam" id="PF12697">
    <property type="entry name" value="Abhydrolase_6"/>
    <property type="match status" value="1"/>
</dbReference>
<dbReference type="InterPro" id="IPR000073">
    <property type="entry name" value="AB_hydrolase_1"/>
</dbReference>
<protein>
    <recommendedName>
        <fullName evidence="1">AB hydrolase-1 domain-containing protein</fullName>
    </recommendedName>
</protein>
<dbReference type="InterPro" id="IPR029058">
    <property type="entry name" value="AB_hydrolase_fold"/>
</dbReference>
<feature type="domain" description="AB hydrolase-1" evidence="1">
    <location>
        <begin position="7"/>
        <end position="226"/>
    </location>
</feature>
<reference evidence="2 3" key="1">
    <citation type="submission" date="2021-01" db="EMBL/GenBank/DDBJ databases">
        <title>Whole genome shotgun sequence of Planotetraspora kaengkrachanensis NBRC 104272.</title>
        <authorList>
            <person name="Komaki H."/>
            <person name="Tamura T."/>
        </authorList>
    </citation>
    <scope>NUCLEOTIDE SEQUENCE [LARGE SCALE GENOMIC DNA]</scope>
    <source>
        <strain evidence="2 3">NBRC 104272</strain>
    </source>
</reference>
<evidence type="ECO:0000313" key="3">
    <source>
        <dbReference type="Proteomes" id="UP000630097"/>
    </source>
</evidence>
<dbReference type="PANTHER" id="PTHR37017">
    <property type="entry name" value="AB HYDROLASE-1 DOMAIN-CONTAINING PROTEIN-RELATED"/>
    <property type="match status" value="1"/>
</dbReference>
<keyword evidence="3" id="KW-1185">Reference proteome</keyword>
<dbReference type="Gene3D" id="3.40.50.1820">
    <property type="entry name" value="alpha/beta hydrolase"/>
    <property type="match status" value="1"/>
</dbReference>
<dbReference type="Proteomes" id="UP000630097">
    <property type="component" value="Unassembled WGS sequence"/>
</dbReference>
<dbReference type="RefSeq" id="WP_203887322.1">
    <property type="nucleotide sequence ID" value="NZ_BAABHH010000044.1"/>
</dbReference>
<comment type="caution">
    <text evidence="2">The sequence shown here is derived from an EMBL/GenBank/DDBJ whole genome shotgun (WGS) entry which is preliminary data.</text>
</comment>
<gene>
    <name evidence="2" type="ORF">Pka01_71570</name>
</gene>
<name>A0A8J3PZN1_9ACTN</name>
<sequence length="234" mass="24490">MSTQPTLLLVHGAYHRPWVWDRVIEQLPDVDVRTVACPSSGSDVAALGTLQDDADTVAAAVAAIDGPVVVVAHSYAGSVVTEALAGADDVKRIVYLAAAMVDEGESLLGSAGGVPPSWWLISKDEGPEGGVIRVAEDEAKDVFYGDVDSDLAAEAIGKLVPASYSSQTGPVSRAAWHTIPSTYIICTADNAIPPFAQEAMAQRAERVHRLDSSHSPFLSMPSELAALLKGELAS</sequence>
<organism evidence="2 3">
    <name type="scientific">Planotetraspora kaengkrachanensis</name>
    <dbReference type="NCBI Taxonomy" id="575193"/>
    <lineage>
        <taxon>Bacteria</taxon>
        <taxon>Bacillati</taxon>
        <taxon>Actinomycetota</taxon>
        <taxon>Actinomycetes</taxon>
        <taxon>Streptosporangiales</taxon>
        <taxon>Streptosporangiaceae</taxon>
        <taxon>Planotetraspora</taxon>
    </lineage>
</organism>